<protein>
    <submittedName>
        <fullName evidence="2">Fibronectin type III domain-containing protein</fullName>
    </submittedName>
</protein>
<feature type="domain" description="Fibronectin type-III" evidence="1">
    <location>
        <begin position="45"/>
        <end position="151"/>
    </location>
</feature>
<reference evidence="2" key="2">
    <citation type="journal article" date="2021" name="Microbiome">
        <title>Successional dynamics and alternative stable states in a saline activated sludge microbial community over 9 years.</title>
        <authorList>
            <person name="Wang Y."/>
            <person name="Ye J."/>
            <person name="Ju F."/>
            <person name="Liu L."/>
            <person name="Boyd J.A."/>
            <person name="Deng Y."/>
            <person name="Parks D.H."/>
            <person name="Jiang X."/>
            <person name="Yin X."/>
            <person name="Woodcroft B.J."/>
            <person name="Tyson G.W."/>
            <person name="Hugenholtz P."/>
            <person name="Polz M.F."/>
            <person name="Zhang T."/>
        </authorList>
    </citation>
    <scope>NUCLEOTIDE SEQUENCE</scope>
    <source>
        <strain evidence="2">HKST-UBA02</strain>
    </source>
</reference>
<evidence type="ECO:0000259" key="1">
    <source>
        <dbReference type="PROSITE" id="PS50853"/>
    </source>
</evidence>
<reference evidence="2" key="1">
    <citation type="submission" date="2020-04" db="EMBL/GenBank/DDBJ databases">
        <authorList>
            <person name="Zhang T."/>
        </authorList>
    </citation>
    <scope>NUCLEOTIDE SEQUENCE</scope>
    <source>
        <strain evidence="2">HKST-UBA02</strain>
    </source>
</reference>
<dbReference type="Proteomes" id="UP000739538">
    <property type="component" value="Unassembled WGS sequence"/>
</dbReference>
<dbReference type="CDD" id="cd00063">
    <property type="entry name" value="FN3"/>
    <property type="match status" value="1"/>
</dbReference>
<dbReference type="InterPro" id="IPR036116">
    <property type="entry name" value="FN3_sf"/>
</dbReference>
<evidence type="ECO:0000313" key="3">
    <source>
        <dbReference type="Proteomes" id="UP000739538"/>
    </source>
</evidence>
<dbReference type="PROSITE" id="PS51257">
    <property type="entry name" value="PROKAR_LIPOPROTEIN"/>
    <property type="match status" value="1"/>
</dbReference>
<dbReference type="Gene3D" id="2.60.40.10">
    <property type="entry name" value="Immunoglobulins"/>
    <property type="match status" value="1"/>
</dbReference>
<dbReference type="InterPro" id="IPR003961">
    <property type="entry name" value="FN3_dom"/>
</dbReference>
<sequence length="479" mass="50833">MTRHSPRFAPIPVSVLLVCSLLLGCQGDDSRPPTTPAGSGASIERVTDLRAANTNATSVALEWSRPSPPDQTDLAPVDYDVRYVGGTSLASDFLSMDEGRCGNFDAESESHSCTVAGLTPGTTYTFGVQGIAKSGKRSGTSNSVTVTTLEHAGSWEPLDPDLGLTENVTNLAVFHGELYASGWINGAGGTPTPRVARFDGSRWSPVGEVPFYIQPRAYLVTFGDLLLLRIDEGDRDYIASWDGTNWATNGFGGNALHFITGNIWGLDVVNGSLYAYGSGLLLRGEDLGGLARWTGNEWTRAIEADCQVVAVGSFRGELVASVVSLSLVPNAPHTGVVVLGAEGPTVAGVLSKTGGAPALSVRLLESGGELYVGSEAEYVDGTLHLGRGLQAWNGDSWRNVISFPDWEDSRDVLVTQLITHEGEVYASNRLGVYRVASSGYDMLGDRLVVEALAVFEGSLVAGLWNSFEGDLVVRWDPEG</sequence>
<proteinExistence type="predicted"/>
<dbReference type="SUPFAM" id="SSF49265">
    <property type="entry name" value="Fibronectin type III"/>
    <property type="match status" value="1"/>
</dbReference>
<organism evidence="2 3">
    <name type="scientific">Eiseniibacteriota bacterium</name>
    <dbReference type="NCBI Taxonomy" id="2212470"/>
    <lineage>
        <taxon>Bacteria</taxon>
        <taxon>Candidatus Eiseniibacteriota</taxon>
    </lineage>
</organism>
<dbReference type="EMBL" id="JAGQHS010000105">
    <property type="protein sequence ID" value="MCA9757553.1"/>
    <property type="molecule type" value="Genomic_DNA"/>
</dbReference>
<evidence type="ECO:0000313" key="2">
    <source>
        <dbReference type="EMBL" id="MCA9757553.1"/>
    </source>
</evidence>
<name>A0A956SGL1_UNCEI</name>
<dbReference type="InterPro" id="IPR013783">
    <property type="entry name" value="Ig-like_fold"/>
</dbReference>
<dbReference type="SMART" id="SM00060">
    <property type="entry name" value="FN3"/>
    <property type="match status" value="1"/>
</dbReference>
<dbReference type="PROSITE" id="PS50853">
    <property type="entry name" value="FN3"/>
    <property type="match status" value="1"/>
</dbReference>
<gene>
    <name evidence="2" type="ORF">KDA27_17240</name>
</gene>
<comment type="caution">
    <text evidence="2">The sequence shown here is derived from an EMBL/GenBank/DDBJ whole genome shotgun (WGS) entry which is preliminary data.</text>
</comment>
<dbReference type="Pfam" id="PF00041">
    <property type="entry name" value="fn3"/>
    <property type="match status" value="1"/>
</dbReference>
<accession>A0A956SGL1</accession>
<dbReference type="AlphaFoldDB" id="A0A956SGL1"/>